<dbReference type="CDD" id="cd06558">
    <property type="entry name" value="crotonase-like"/>
    <property type="match status" value="1"/>
</dbReference>
<comment type="similarity">
    <text evidence="1">Belongs to the enoyl-CoA hydratase/isomerase family.</text>
</comment>
<dbReference type="Pfam" id="PF00378">
    <property type="entry name" value="ECH_1"/>
    <property type="match status" value="1"/>
</dbReference>
<dbReference type="Proteomes" id="UP000886251">
    <property type="component" value="Unassembled WGS sequence"/>
</dbReference>
<proteinExistence type="inferred from homology"/>
<reference evidence="2" key="1">
    <citation type="journal article" date="2020" name="mSystems">
        <title>Genome- and Community-Level Interaction Insights into Carbon Utilization and Element Cycling Functions of Hydrothermarchaeota in Hydrothermal Sediment.</title>
        <authorList>
            <person name="Zhou Z."/>
            <person name="Liu Y."/>
            <person name="Xu W."/>
            <person name="Pan J."/>
            <person name="Luo Z.H."/>
            <person name="Li M."/>
        </authorList>
    </citation>
    <scope>NUCLEOTIDE SEQUENCE [LARGE SCALE GENOMIC DNA]</scope>
    <source>
        <strain evidence="2">HyVt-443</strain>
    </source>
</reference>
<dbReference type="GO" id="GO:0008300">
    <property type="term" value="P:isoprenoid catabolic process"/>
    <property type="evidence" value="ECO:0007669"/>
    <property type="project" value="TreeGrafter"/>
</dbReference>
<dbReference type="Gene3D" id="3.90.226.10">
    <property type="entry name" value="2-enoyl-CoA Hydratase, Chain A, domain 1"/>
    <property type="match status" value="1"/>
</dbReference>
<dbReference type="InterPro" id="IPR014748">
    <property type="entry name" value="Enoyl-CoA_hydra_C"/>
</dbReference>
<evidence type="ECO:0000256" key="1">
    <source>
        <dbReference type="ARBA" id="ARBA00005254"/>
    </source>
</evidence>
<dbReference type="PANTHER" id="PTHR42964">
    <property type="entry name" value="ENOYL-COA HYDRATASE"/>
    <property type="match status" value="1"/>
</dbReference>
<dbReference type="Gene3D" id="1.10.12.10">
    <property type="entry name" value="Lyase 2-enoyl-coa Hydratase, Chain A, domain 2"/>
    <property type="match status" value="1"/>
</dbReference>
<dbReference type="PANTHER" id="PTHR42964:SF1">
    <property type="entry name" value="POLYKETIDE BIOSYNTHESIS ENOYL-COA HYDRATASE PKSH-RELATED"/>
    <property type="match status" value="1"/>
</dbReference>
<dbReference type="FunFam" id="3.90.226.10:FF:000066">
    <property type="entry name" value="Enoyl-CoA hydratase"/>
    <property type="match status" value="1"/>
</dbReference>
<dbReference type="AlphaFoldDB" id="A0A831W847"/>
<organism evidence="2">
    <name type="scientific">Sedimenticola thiotaurini</name>
    <dbReference type="NCBI Taxonomy" id="1543721"/>
    <lineage>
        <taxon>Bacteria</taxon>
        <taxon>Pseudomonadati</taxon>
        <taxon>Pseudomonadota</taxon>
        <taxon>Gammaproteobacteria</taxon>
        <taxon>Chromatiales</taxon>
        <taxon>Sedimenticolaceae</taxon>
        <taxon>Sedimenticola</taxon>
    </lineage>
</organism>
<comment type="caution">
    <text evidence="2">The sequence shown here is derived from an EMBL/GenBank/DDBJ whole genome shotgun (WGS) entry which is preliminary data.</text>
</comment>
<sequence>MTERPVVLQIDARGVARITLNRPRLHNAFDDVVIARLSGLLDELAERDGLRALVLAAEGRSFSAGADLNWMRRMADYSPQENRADADRLAGLMRRLDRLPVPTIARVQGAAFGGGVGLIACCDMAIASERARFALSEVRLGIMPAVISPYVIAAIGPRAARRWILSGERFDAAEALRIGLLHQVVAEESLDEAVEALLTELLACGPRAQAAAKRLIRDVACRPIDQALIDDTAARITELRASPEGREGLSAFLEKRPPAWVLDET</sequence>
<protein>
    <submittedName>
        <fullName evidence="2">Enoyl-CoA hydratase/isomerase family protein</fullName>
    </submittedName>
</protein>
<gene>
    <name evidence="2" type="ORF">ENI96_12440</name>
</gene>
<accession>A0A831W847</accession>
<dbReference type="GO" id="GO:0003824">
    <property type="term" value="F:catalytic activity"/>
    <property type="evidence" value="ECO:0007669"/>
    <property type="project" value="UniProtKB-ARBA"/>
</dbReference>
<dbReference type="EMBL" id="DRKP01000155">
    <property type="protein sequence ID" value="HEB97221.1"/>
    <property type="molecule type" value="Genomic_DNA"/>
</dbReference>
<dbReference type="InterPro" id="IPR029045">
    <property type="entry name" value="ClpP/crotonase-like_dom_sf"/>
</dbReference>
<name>A0A831W847_9GAMM</name>
<dbReference type="InterPro" id="IPR051683">
    <property type="entry name" value="Enoyl-CoA_Hydratase/Isomerase"/>
</dbReference>
<evidence type="ECO:0000313" key="2">
    <source>
        <dbReference type="EMBL" id="HEB97221.1"/>
    </source>
</evidence>
<dbReference type="InterPro" id="IPR001753">
    <property type="entry name" value="Enoyl-CoA_hydra/iso"/>
</dbReference>
<dbReference type="SUPFAM" id="SSF52096">
    <property type="entry name" value="ClpP/crotonase"/>
    <property type="match status" value="1"/>
</dbReference>